<dbReference type="GO" id="GO:0009298">
    <property type="term" value="P:GDP-mannose biosynthetic process"/>
    <property type="evidence" value="ECO:0007669"/>
    <property type="project" value="TreeGrafter"/>
</dbReference>
<reference evidence="2 3" key="1">
    <citation type="journal article" date="2016" name="Nat. Commun.">
        <title>Thousands of microbial genomes shed light on interconnected biogeochemical processes in an aquifer system.</title>
        <authorList>
            <person name="Anantharaman K."/>
            <person name="Brown C.T."/>
            <person name="Hug L.A."/>
            <person name="Sharon I."/>
            <person name="Castelle C.J."/>
            <person name="Probst A.J."/>
            <person name="Thomas B.C."/>
            <person name="Singh A."/>
            <person name="Wilkins M.J."/>
            <person name="Karaoz U."/>
            <person name="Brodie E.L."/>
            <person name="Williams K.H."/>
            <person name="Hubbard S.S."/>
            <person name="Banfield J.F."/>
        </authorList>
    </citation>
    <scope>NUCLEOTIDE SEQUENCE [LARGE SCALE GENOMIC DNA]</scope>
</reference>
<gene>
    <name evidence="2" type="ORF">A2812_01755</name>
</gene>
<dbReference type="Gene3D" id="2.60.120.10">
    <property type="entry name" value="Jelly Rolls"/>
    <property type="match status" value="1"/>
</dbReference>
<dbReference type="InterPro" id="IPR001538">
    <property type="entry name" value="Man6P_isomerase-2_C"/>
</dbReference>
<feature type="domain" description="Mannose-6-phosphate isomerase type II C-terminal" evidence="1">
    <location>
        <begin position="9"/>
        <end position="110"/>
    </location>
</feature>
<dbReference type="GO" id="GO:0005976">
    <property type="term" value="P:polysaccharide metabolic process"/>
    <property type="evidence" value="ECO:0007669"/>
    <property type="project" value="InterPro"/>
</dbReference>
<dbReference type="AlphaFoldDB" id="A0A1G2HJX8"/>
<comment type="caution">
    <text evidence="2">The sequence shown here is derived from an EMBL/GenBank/DDBJ whole genome shotgun (WGS) entry which is preliminary data.</text>
</comment>
<proteinExistence type="predicted"/>
<sequence length="115" mass="13448">MKCLNNITKKPWGKFYDLAESKGKWHLKIIVVKKGQRLSLQRHTKRSELWIVAEGKVQAERSNKIYTLTSQKLIFIRKKEAHRIKALTNAVIVELTFGFHNEKDIIRLADDYGRA</sequence>
<dbReference type="PANTHER" id="PTHR46390">
    <property type="entry name" value="MANNOSE-1-PHOSPHATE GUANYLYLTRANSFERASE"/>
    <property type="match status" value="1"/>
</dbReference>
<accession>A0A1G2HJX8</accession>
<organism evidence="2 3">
    <name type="scientific">Candidatus Staskawiczbacteria bacterium RIFCSPHIGHO2_01_FULL_36_16</name>
    <dbReference type="NCBI Taxonomy" id="1802200"/>
    <lineage>
        <taxon>Bacteria</taxon>
        <taxon>Candidatus Staskawicziibacteriota</taxon>
    </lineage>
</organism>
<dbReference type="InterPro" id="IPR011051">
    <property type="entry name" value="RmlC_Cupin_sf"/>
</dbReference>
<dbReference type="Proteomes" id="UP000177190">
    <property type="component" value="Unassembled WGS sequence"/>
</dbReference>
<name>A0A1G2HJX8_9BACT</name>
<dbReference type="PANTHER" id="PTHR46390:SF1">
    <property type="entry name" value="MANNOSE-1-PHOSPHATE GUANYLYLTRANSFERASE"/>
    <property type="match status" value="1"/>
</dbReference>
<dbReference type="GO" id="GO:0004475">
    <property type="term" value="F:mannose-1-phosphate guanylyltransferase (GTP) activity"/>
    <property type="evidence" value="ECO:0007669"/>
    <property type="project" value="TreeGrafter"/>
</dbReference>
<evidence type="ECO:0000259" key="1">
    <source>
        <dbReference type="Pfam" id="PF01050"/>
    </source>
</evidence>
<dbReference type="EMBL" id="MHOM01000052">
    <property type="protein sequence ID" value="OGZ62729.1"/>
    <property type="molecule type" value="Genomic_DNA"/>
</dbReference>
<dbReference type="SUPFAM" id="SSF51182">
    <property type="entry name" value="RmlC-like cupins"/>
    <property type="match status" value="1"/>
</dbReference>
<evidence type="ECO:0000313" key="2">
    <source>
        <dbReference type="EMBL" id="OGZ62729.1"/>
    </source>
</evidence>
<dbReference type="Pfam" id="PF01050">
    <property type="entry name" value="MannoseP_isomer"/>
    <property type="match status" value="1"/>
</dbReference>
<dbReference type="STRING" id="1802200.A2812_01755"/>
<evidence type="ECO:0000313" key="3">
    <source>
        <dbReference type="Proteomes" id="UP000177190"/>
    </source>
</evidence>
<dbReference type="InterPro" id="IPR014710">
    <property type="entry name" value="RmlC-like_jellyroll"/>
</dbReference>
<dbReference type="InterPro" id="IPR051161">
    <property type="entry name" value="Mannose-6P_isomerase_type2"/>
</dbReference>
<protein>
    <recommendedName>
        <fullName evidence="1">Mannose-6-phosphate isomerase type II C-terminal domain-containing protein</fullName>
    </recommendedName>
</protein>